<evidence type="ECO:0000313" key="2">
    <source>
        <dbReference type="Proteomes" id="UP001382935"/>
    </source>
</evidence>
<organism evidence="1 2">
    <name type="scientific">Sphingomonas kaistensis</name>
    <dbReference type="NCBI Taxonomy" id="298708"/>
    <lineage>
        <taxon>Bacteria</taxon>
        <taxon>Pseudomonadati</taxon>
        <taxon>Pseudomonadota</taxon>
        <taxon>Alphaproteobacteria</taxon>
        <taxon>Sphingomonadales</taxon>
        <taxon>Sphingomonadaceae</taxon>
        <taxon>Sphingomonas</taxon>
    </lineage>
</organism>
<name>A0ABZ2G4I8_9SPHN</name>
<dbReference type="EMBL" id="CP145607">
    <property type="protein sequence ID" value="WWM70696.1"/>
    <property type="molecule type" value="Genomic_DNA"/>
</dbReference>
<gene>
    <name evidence="1" type="ORF">V6R86_08425</name>
</gene>
<keyword evidence="2" id="KW-1185">Reference proteome</keyword>
<evidence type="ECO:0000313" key="1">
    <source>
        <dbReference type="EMBL" id="WWM70696.1"/>
    </source>
</evidence>
<dbReference type="Proteomes" id="UP001382935">
    <property type="component" value="Chromosome"/>
</dbReference>
<dbReference type="RefSeq" id="WP_338503680.1">
    <property type="nucleotide sequence ID" value="NZ_CP145607.1"/>
</dbReference>
<sequence length="183" mass="20188">MKIWFNSEGEDLESALDLPADAVADILIALAAQQHGAELTKLVARVRTLQEQVAGLRRGPTSDDGRRRLQHPALKTTYPELAVRALQAAAMKGREELEHLLINAIRVSLKLKTNEEELAEHRALQEQALLKHSTKADVGLYPAAAAAVNRLYSDHGITHHHWAAVSPERLRRIAGILVELDGQ</sequence>
<proteinExistence type="predicted"/>
<protein>
    <submittedName>
        <fullName evidence="1">Uncharacterized protein</fullName>
    </submittedName>
</protein>
<accession>A0ABZ2G4I8</accession>
<reference evidence="1 2" key="1">
    <citation type="submission" date="2024-02" db="EMBL/GenBank/DDBJ databases">
        <title>Full genome sequence of Sphingomonas kaistensis.</title>
        <authorList>
            <person name="Poletto B.L."/>
            <person name="Silva G."/>
            <person name="Galante D."/>
            <person name="Campos K.R."/>
            <person name="Santos M.B.N."/>
            <person name="Sacchi C.T."/>
        </authorList>
    </citation>
    <scope>NUCLEOTIDE SEQUENCE [LARGE SCALE GENOMIC DNA]</scope>
    <source>
        <strain evidence="1 2">MA4R</strain>
    </source>
</reference>